<gene>
    <name evidence="10" type="ORF">NB640_08465</name>
</gene>
<keyword evidence="11" id="KW-1185">Reference proteome</keyword>
<dbReference type="InterPro" id="IPR003838">
    <property type="entry name" value="ABC3_permease_C"/>
</dbReference>
<evidence type="ECO:0000256" key="6">
    <source>
        <dbReference type="ARBA" id="ARBA00038076"/>
    </source>
</evidence>
<keyword evidence="2" id="KW-1003">Cell membrane</keyword>
<keyword evidence="5 7" id="KW-0472">Membrane</keyword>
<dbReference type="InterPro" id="IPR025857">
    <property type="entry name" value="MacB_PCD"/>
</dbReference>
<keyword evidence="4 7" id="KW-1133">Transmembrane helix</keyword>
<feature type="transmembrane region" description="Helical" evidence="7">
    <location>
        <begin position="286"/>
        <end position="311"/>
    </location>
</feature>
<dbReference type="Proteomes" id="UP001156215">
    <property type="component" value="Chromosome"/>
</dbReference>
<feature type="transmembrane region" description="Helical" evidence="7">
    <location>
        <begin position="331"/>
        <end position="356"/>
    </location>
</feature>
<proteinExistence type="inferred from homology"/>
<feature type="domain" description="MacB-like periplasmic core" evidence="9">
    <location>
        <begin position="21"/>
        <end position="249"/>
    </location>
</feature>
<organism evidence="10 11">
    <name type="scientific">Oxalobacter vibrioformis</name>
    <dbReference type="NCBI Taxonomy" id="933080"/>
    <lineage>
        <taxon>Bacteria</taxon>
        <taxon>Pseudomonadati</taxon>
        <taxon>Pseudomonadota</taxon>
        <taxon>Betaproteobacteria</taxon>
        <taxon>Burkholderiales</taxon>
        <taxon>Oxalobacteraceae</taxon>
        <taxon>Oxalobacter</taxon>
    </lineage>
</organism>
<protein>
    <submittedName>
        <fullName evidence="10">ABC transporter permease</fullName>
    </submittedName>
</protein>
<name>A0A9E9LXL5_9BURK</name>
<dbReference type="KEGG" id="ovb:NB640_08465"/>
<evidence type="ECO:0000256" key="1">
    <source>
        <dbReference type="ARBA" id="ARBA00004651"/>
    </source>
</evidence>
<dbReference type="GO" id="GO:0022857">
    <property type="term" value="F:transmembrane transporter activity"/>
    <property type="evidence" value="ECO:0007669"/>
    <property type="project" value="TreeGrafter"/>
</dbReference>
<evidence type="ECO:0000256" key="4">
    <source>
        <dbReference type="ARBA" id="ARBA00022989"/>
    </source>
</evidence>
<comment type="similarity">
    <text evidence="6">Belongs to the ABC-4 integral membrane protein family.</text>
</comment>
<feature type="transmembrane region" description="Helical" evidence="7">
    <location>
        <begin position="21"/>
        <end position="45"/>
    </location>
</feature>
<feature type="domain" description="ABC3 transporter permease C-terminal" evidence="8">
    <location>
        <begin position="291"/>
        <end position="401"/>
    </location>
</feature>
<feature type="transmembrane region" description="Helical" evidence="7">
    <location>
        <begin position="376"/>
        <end position="395"/>
    </location>
</feature>
<evidence type="ECO:0000256" key="7">
    <source>
        <dbReference type="SAM" id="Phobius"/>
    </source>
</evidence>
<evidence type="ECO:0000313" key="10">
    <source>
        <dbReference type="EMBL" id="WAW09294.1"/>
    </source>
</evidence>
<dbReference type="RefSeq" id="WP_269308291.1">
    <property type="nucleotide sequence ID" value="NZ_CP098242.1"/>
</dbReference>
<accession>A0A9E9LXL5</accession>
<dbReference type="Pfam" id="PF12704">
    <property type="entry name" value="MacB_PCD"/>
    <property type="match status" value="1"/>
</dbReference>
<dbReference type="AlphaFoldDB" id="A0A9E9LXL5"/>
<comment type="subcellular location">
    <subcellularLocation>
        <location evidence="1">Cell membrane</location>
        <topology evidence="1">Multi-pass membrane protein</topology>
    </subcellularLocation>
</comment>
<reference evidence="10" key="1">
    <citation type="journal article" date="2022" name="Front. Microbiol.">
        <title>New perspectives on an old grouping: The genomic and phenotypic variability of Oxalobacter formigenes and the implications for calcium oxalate stone prevention.</title>
        <authorList>
            <person name="Chmiel J.A."/>
            <person name="Carr C."/>
            <person name="Stuivenberg G.A."/>
            <person name="Venema R."/>
            <person name="Chanyi R.M."/>
            <person name="Al K.F."/>
            <person name="Giguere D."/>
            <person name="Say H."/>
            <person name="Akouris P.P."/>
            <person name="Dominguez Romero S.A."/>
            <person name="Kwong A."/>
            <person name="Tai V."/>
            <person name="Koval S.F."/>
            <person name="Razvi H."/>
            <person name="Bjazevic J."/>
            <person name="Burton J.P."/>
        </authorList>
    </citation>
    <scope>NUCLEOTIDE SEQUENCE</scope>
    <source>
        <strain evidence="10">WoOx3</strain>
    </source>
</reference>
<evidence type="ECO:0000256" key="3">
    <source>
        <dbReference type="ARBA" id="ARBA00022692"/>
    </source>
</evidence>
<evidence type="ECO:0000259" key="9">
    <source>
        <dbReference type="Pfam" id="PF12704"/>
    </source>
</evidence>
<evidence type="ECO:0000256" key="2">
    <source>
        <dbReference type="ARBA" id="ARBA00022475"/>
    </source>
</evidence>
<dbReference type="EMBL" id="CP098242">
    <property type="protein sequence ID" value="WAW09294.1"/>
    <property type="molecule type" value="Genomic_DNA"/>
</dbReference>
<sequence>MNLLATFRIAINALRLNKMRSMLTMLGIIIGVGAVITMIAVGGGVRERVQSQIKSLGSNLIIILPGSTTASGVRMGAGANLNLTEDDAIAIAREVPEVQLAAPMNRGGAQVVAGGNNWATQVYGVTPDWFEARDWPLSEGRVFEQTEMQGSAKVIILGQTVAQELFGDEDPVNQSVRVKNIPFTVIGVLSRKGQSMMGTDQDDTAVIPISTHRNRVFGNQQGKLRRVNVIQIKVWEGQSMKDAEASIRDLMRQRQRTQPGQDDQFTMRNLTEILQAQEASSKVMTLLLAAVASVSLLVGGIGIMNIMLVSVTERTREIGLRMAIGARARDILTQFLVEAITLSLIGGFIGIIVGIAGSYLIAHFAGWATKLSVDSIFLAVGFSATIGIFFGFYPAHKASKLLPIEALRYE</sequence>
<evidence type="ECO:0000259" key="8">
    <source>
        <dbReference type="Pfam" id="PF02687"/>
    </source>
</evidence>
<dbReference type="GO" id="GO:0005886">
    <property type="term" value="C:plasma membrane"/>
    <property type="evidence" value="ECO:0007669"/>
    <property type="project" value="UniProtKB-SubCell"/>
</dbReference>
<evidence type="ECO:0000313" key="11">
    <source>
        <dbReference type="Proteomes" id="UP001156215"/>
    </source>
</evidence>
<dbReference type="InterPro" id="IPR050250">
    <property type="entry name" value="Macrolide_Exporter_MacB"/>
</dbReference>
<evidence type="ECO:0000256" key="5">
    <source>
        <dbReference type="ARBA" id="ARBA00023136"/>
    </source>
</evidence>
<dbReference type="PANTHER" id="PTHR30572:SF4">
    <property type="entry name" value="ABC TRANSPORTER PERMEASE YTRF"/>
    <property type="match status" value="1"/>
</dbReference>
<dbReference type="Pfam" id="PF02687">
    <property type="entry name" value="FtsX"/>
    <property type="match status" value="1"/>
</dbReference>
<dbReference type="PANTHER" id="PTHR30572">
    <property type="entry name" value="MEMBRANE COMPONENT OF TRANSPORTER-RELATED"/>
    <property type="match status" value="1"/>
</dbReference>
<keyword evidence="3 7" id="KW-0812">Transmembrane</keyword>